<dbReference type="AlphaFoldDB" id="A0A6N2M7Z2"/>
<name>A0A6N2M7Z2_SALVM</name>
<dbReference type="EMBL" id="CAADRP010001708">
    <property type="protein sequence ID" value="VFU49768.1"/>
    <property type="molecule type" value="Genomic_DNA"/>
</dbReference>
<gene>
    <name evidence="1" type="ORF">SVIM_LOCUS328798</name>
</gene>
<evidence type="ECO:0000313" key="1">
    <source>
        <dbReference type="EMBL" id="VFU49768.1"/>
    </source>
</evidence>
<sequence>MLFIKLRSQGHLALASFLRSLIPQPMGWARKQYLKKAMPSQCLIYLMIVIGKRSLKWSLESQRRMDRTHLQKLPHLK</sequence>
<proteinExistence type="predicted"/>
<accession>A0A6N2M7Z2</accession>
<protein>
    <submittedName>
        <fullName evidence="1">Uncharacterized protein</fullName>
    </submittedName>
</protein>
<reference evidence="1" key="1">
    <citation type="submission" date="2019-03" db="EMBL/GenBank/DDBJ databases">
        <authorList>
            <person name="Mank J."/>
            <person name="Almeida P."/>
        </authorList>
    </citation>
    <scope>NUCLEOTIDE SEQUENCE</scope>
    <source>
        <strain evidence="1">78183</strain>
    </source>
</reference>
<organism evidence="1">
    <name type="scientific">Salix viminalis</name>
    <name type="common">Common osier</name>
    <name type="synonym">Basket willow</name>
    <dbReference type="NCBI Taxonomy" id="40686"/>
    <lineage>
        <taxon>Eukaryota</taxon>
        <taxon>Viridiplantae</taxon>
        <taxon>Streptophyta</taxon>
        <taxon>Embryophyta</taxon>
        <taxon>Tracheophyta</taxon>
        <taxon>Spermatophyta</taxon>
        <taxon>Magnoliopsida</taxon>
        <taxon>eudicotyledons</taxon>
        <taxon>Gunneridae</taxon>
        <taxon>Pentapetalae</taxon>
        <taxon>rosids</taxon>
        <taxon>fabids</taxon>
        <taxon>Malpighiales</taxon>
        <taxon>Salicaceae</taxon>
        <taxon>Saliceae</taxon>
        <taxon>Salix</taxon>
    </lineage>
</organism>